<feature type="region of interest" description="Disordered" evidence="5">
    <location>
        <begin position="906"/>
        <end position="1122"/>
    </location>
</feature>
<organism evidence="7 8">
    <name type="scientific">Balaenoptera physalus</name>
    <name type="common">Fin whale</name>
    <name type="synonym">Balaena physalus</name>
    <dbReference type="NCBI Taxonomy" id="9770"/>
    <lineage>
        <taxon>Eukaryota</taxon>
        <taxon>Metazoa</taxon>
        <taxon>Chordata</taxon>
        <taxon>Craniata</taxon>
        <taxon>Vertebrata</taxon>
        <taxon>Euteleostomi</taxon>
        <taxon>Mammalia</taxon>
        <taxon>Eutheria</taxon>
        <taxon>Laurasiatheria</taxon>
        <taxon>Artiodactyla</taxon>
        <taxon>Whippomorpha</taxon>
        <taxon>Cetacea</taxon>
        <taxon>Mysticeti</taxon>
        <taxon>Balaenopteridae</taxon>
        <taxon>Balaenoptera</taxon>
    </lineage>
</organism>
<feature type="compositionally biased region" description="Low complexity" evidence="5">
    <location>
        <begin position="1064"/>
        <end position="1099"/>
    </location>
</feature>
<feature type="region of interest" description="Disordered" evidence="5">
    <location>
        <begin position="688"/>
        <end position="708"/>
    </location>
</feature>
<evidence type="ECO:0000259" key="6">
    <source>
        <dbReference type="PROSITE" id="PS50966"/>
    </source>
</evidence>
<keyword evidence="1" id="KW-0479">Metal-binding</keyword>
<feature type="region of interest" description="Disordered" evidence="5">
    <location>
        <begin position="1"/>
        <end position="34"/>
    </location>
</feature>
<dbReference type="InterPro" id="IPR048370">
    <property type="entry name" value="ZSWIM4-8_C"/>
</dbReference>
<sequence length="1685" mass="181061">AESLCQNWRGWRKQSAGPNSPTGGGGGGGSGGTRMRDGLVIPLVELSAKQVAFHIPFEVVEKVYPPVPEQLQLRIAFWSFPENEEDIRLYSCLANGSADEFQRGDQLFRMRAVKDPLQIGFHLSATVVPPQMVPPKGAYNVAVMFDRCRVTSCSCTCGAGAKWCTHVVALCLFRIHNASAVCLRAPVSESLSRLQRDQLQKFAQYLISELPQQILPTAQRLLDELLSSQSTAINTVCGAPDPTAGPSASDQSTWYLDESTLTDNIKKTLHKFCGPSPVVFSDVNSMYLSSTEPPAAAEWACLLRPLRGREPEGVWNLLSIVREMFKRRDSNAAPLLEILTDQCLTYEQITGWWYSVRTSASHSSASGHTGRSNGQSEVAAHACASMCDEMVTLWRLAVLDPALSPQRRRELCVQLRQWQLKVIENAYPLPGVTYSATDRKLALCWARALPPRPGASRSGGLEESRERPRPLPAEPAVRPKEPGAKRKGLGEGVLSSQRGPRRLSAEGGDKALHKMGPEASTFGGFPESPPPCPHPGGSRGPSTFLPEPPDTYEEDGGVYFSEGPEPSTASAGPPGLLPRELCTRDDLASTDESGNGLPKTKEAAPVVGEEEDDYQAYYLNAQDGAGGEEEKAEGGAGEEHDLFAGLKPLEQESRMEILFACAEALHAHGYSSEASRLTVELAQDLLANPPDLKVEPPPAKGKKNKVSTSRQTWVATNTLTKAAFLLTVLSERPEHHNLAFRVGMFALELQRPPASTKALEVKLAYQESEVATLLKKIPLGPSEMSTVRCRAEELREGTLCDYRPVLPLMLASFIFDVLCTPVVSPTGSRPPSRNWNNEMPGDEELGFEAAVAALGMKTTVSEAEHPLLCEGTRREKGDLALALMITYKDDQAKLKKILDKLLDRESQTHKPQTLSSFYSSSRPATASQRSPSKHGGPSAPGALQPLTSASAGPAQPGSVAGAGPGPTEGFTEKNVPESSPHSPCEGLPSEAALTPRPEGKVPSRLALGSRGGYNGRGWGSPGRPKKKHTGMASIDSSAPETTSDSSPTLSRRPLRGGWAPTSWGRGQDSDSISSSSSDSLGSSSSSGSRRASASGGARAKTVEVGRYKGRRPESHAPHVPNQPSEAAAHFYFELAKTVLIKAGGNSSTSIFTHPSSSGGHQGPHRNLHLCAFEIGLYALGLHNFVSPNWLSRTYSSHVSWITGQAMEIGSAALTILVECWDGHLTPPEVASLADRASRARDSNMVRAAAELALSCLPHAHALNPNEIQRALVQCKEQDNLMLEKACMAVEEAAKGGGVYPEVLFEVAHQWFWLYEQTAGGSSTAREGATSCSAMAAAAAAVTAATVVPVISGVHPAFLGAQYPYSVTPPSLAATAVSFPVPSMAPITVHPYHTEPGLPLPTSVACELWGQGTVPHVAFIPPSVSSVHPASTFPAIQGASLPALPTQPSPLVSGGFPPPEEETHSQPVNPHSLHHLHAAYRVGMLALEMLGRRAHNDHPNNFSRSPPYTDDEIVMETLQRLSPAHAHNHLRAPAFHQLVQRCQQAYMQYIHHRLIHLTPADYDDFVNAIRSARSAFCLTPMGMMQFNDILQNLKRSKQTKELLAPLGPYTGTQACGYGGPSQRGNESWLDRSSPLSSLVAQTGSCSWAVAWGQDVSDPRSLGLGETALSGRGRWVASGIYLAFINI</sequence>
<name>A0A643C4F8_BALPH</name>
<evidence type="ECO:0000256" key="1">
    <source>
        <dbReference type="ARBA" id="ARBA00022723"/>
    </source>
</evidence>
<dbReference type="Proteomes" id="UP000437017">
    <property type="component" value="Unassembled WGS sequence"/>
</dbReference>
<dbReference type="GO" id="GO:0008270">
    <property type="term" value="F:zinc ion binding"/>
    <property type="evidence" value="ECO:0007669"/>
    <property type="project" value="UniProtKB-KW"/>
</dbReference>
<evidence type="ECO:0000256" key="4">
    <source>
        <dbReference type="PROSITE-ProRule" id="PRU00325"/>
    </source>
</evidence>
<accession>A0A643C4F8</accession>
<protein>
    <recommendedName>
        <fullName evidence="6">SWIM-type domain-containing protein</fullName>
    </recommendedName>
</protein>
<feature type="compositionally biased region" description="Basic and acidic residues" evidence="5">
    <location>
        <begin position="1100"/>
        <end position="1116"/>
    </location>
</feature>
<dbReference type="OrthoDB" id="10013584at2759"/>
<gene>
    <name evidence="7" type="ORF">E2I00_015090</name>
</gene>
<feature type="region of interest" description="Disordered" evidence="5">
    <location>
        <begin position="1446"/>
        <end position="1467"/>
    </location>
</feature>
<feature type="compositionally biased region" description="Basic and acidic residues" evidence="5">
    <location>
        <begin position="460"/>
        <end position="469"/>
    </location>
</feature>
<feature type="compositionally biased region" description="Polar residues" evidence="5">
    <location>
        <begin position="1034"/>
        <end position="1049"/>
    </location>
</feature>
<keyword evidence="2 4" id="KW-0863">Zinc-finger</keyword>
<feature type="compositionally biased region" description="Gly residues" evidence="5">
    <location>
        <begin position="1009"/>
        <end position="1020"/>
    </location>
</feature>
<feature type="compositionally biased region" description="Gly residues" evidence="5">
    <location>
        <begin position="22"/>
        <end position="32"/>
    </location>
</feature>
<feature type="non-terminal residue" evidence="7">
    <location>
        <position position="1"/>
    </location>
</feature>
<dbReference type="InterPro" id="IPR007527">
    <property type="entry name" value="Znf_SWIM"/>
</dbReference>
<dbReference type="PROSITE" id="PS50966">
    <property type="entry name" value="ZF_SWIM"/>
    <property type="match status" value="1"/>
</dbReference>
<dbReference type="Pfam" id="PF25572">
    <property type="entry name" value="TPR_ZSWIM8"/>
    <property type="match status" value="1"/>
</dbReference>
<keyword evidence="3" id="KW-0862">Zinc</keyword>
<evidence type="ECO:0000256" key="2">
    <source>
        <dbReference type="ARBA" id="ARBA00022771"/>
    </source>
</evidence>
<proteinExistence type="predicted"/>
<evidence type="ECO:0000256" key="5">
    <source>
        <dbReference type="SAM" id="MobiDB-lite"/>
    </source>
</evidence>
<dbReference type="PANTHER" id="PTHR22619">
    <property type="entry name" value="ZINC FINGER SWIM DOMAIN CONTAINING PROTEIN 4, 5, 6"/>
    <property type="match status" value="1"/>
</dbReference>
<dbReference type="PANTHER" id="PTHR22619:SF1">
    <property type="entry name" value="ZINC FINGER SWIM DOMAIN-CONTAINING PROTEIN 8"/>
    <property type="match status" value="1"/>
</dbReference>
<comment type="caution">
    <text evidence="7">The sequence shown here is derived from an EMBL/GenBank/DDBJ whole genome shotgun (WGS) entry which is preliminary data.</text>
</comment>
<dbReference type="EMBL" id="SGJD01002570">
    <property type="protein sequence ID" value="KAB0395141.1"/>
    <property type="molecule type" value="Genomic_DNA"/>
</dbReference>
<dbReference type="Pfam" id="PF21055">
    <property type="entry name" value="ZSWIM4-8_C"/>
    <property type="match status" value="1"/>
</dbReference>
<feature type="compositionally biased region" description="Polar residues" evidence="5">
    <location>
        <begin position="909"/>
        <end position="930"/>
    </location>
</feature>
<evidence type="ECO:0000256" key="3">
    <source>
        <dbReference type="ARBA" id="ARBA00022833"/>
    </source>
</evidence>
<feature type="domain" description="SWIM-type" evidence="6">
    <location>
        <begin position="139"/>
        <end position="175"/>
    </location>
</feature>
<dbReference type="InterPro" id="IPR057945">
    <property type="entry name" value="TPR_ZSWIM8"/>
</dbReference>
<reference evidence="7 8" key="1">
    <citation type="journal article" date="2019" name="PLoS ONE">
        <title>Genomic analyses reveal an absence of contemporary introgressive admixture between fin whales and blue whales, despite known hybrids.</title>
        <authorList>
            <person name="Westbury M.V."/>
            <person name="Petersen B."/>
            <person name="Lorenzen E.D."/>
        </authorList>
    </citation>
    <scope>NUCLEOTIDE SEQUENCE [LARGE SCALE GENOMIC DNA]</scope>
    <source>
        <strain evidence="7">FinWhale-01</strain>
    </source>
</reference>
<evidence type="ECO:0000313" key="7">
    <source>
        <dbReference type="EMBL" id="KAB0395141.1"/>
    </source>
</evidence>
<dbReference type="GO" id="GO:0031462">
    <property type="term" value="C:Cul2-RING ubiquitin ligase complex"/>
    <property type="evidence" value="ECO:0007669"/>
    <property type="project" value="TreeGrafter"/>
</dbReference>
<evidence type="ECO:0000313" key="8">
    <source>
        <dbReference type="Proteomes" id="UP000437017"/>
    </source>
</evidence>
<feature type="region of interest" description="Disordered" evidence="5">
    <location>
        <begin position="452"/>
        <end position="607"/>
    </location>
</feature>
<keyword evidence="8" id="KW-1185">Reference proteome</keyword>
<feature type="compositionally biased region" description="Basic and acidic residues" evidence="5">
    <location>
        <begin position="503"/>
        <end position="516"/>
    </location>
</feature>